<dbReference type="AlphaFoldDB" id="A0A6P5ERL6"/>
<dbReference type="Pfam" id="PF23324">
    <property type="entry name" value="DUF7086"/>
    <property type="match status" value="1"/>
</dbReference>
<evidence type="ECO:0000259" key="1">
    <source>
        <dbReference type="Pfam" id="PF23324"/>
    </source>
</evidence>
<dbReference type="RefSeq" id="XP_020086162.1">
    <property type="nucleotide sequence ID" value="XM_020230573.1"/>
</dbReference>
<dbReference type="GeneID" id="109708753"/>
<sequence length="206" mass="22997">MPRARNRSTTTRHVHRSAEQTEFFQSAEYVAPALPPAPTPIGAGRPPFPWAGDCPATVRPINWLRANGITHVHGEVRCGSCGVQKVVSYELESKVGDTRNFMYSLRHYLDDHVQPVWSKAKLLPCDSCGGSGCVGPVIPARDEDINWLFMLLGQTLAALSLAQLKNFCGKTRIHRTGTKSRLLFNAYVELCRQLIPDWKINTDQKK</sequence>
<dbReference type="PANTHER" id="PTHR34272">
    <property type="entry name" value="EXPRESSED PROTEIN"/>
    <property type="match status" value="1"/>
</dbReference>
<proteinExistence type="predicted"/>
<gene>
    <name evidence="3" type="primary">LOC109708753</name>
</gene>
<name>A0A6P5ERL6_ANACO</name>
<dbReference type="InterPro" id="IPR055513">
    <property type="entry name" value="DUF7086"/>
</dbReference>
<accession>A0A6P5ERL6</accession>
<feature type="domain" description="DUF7086" evidence="1">
    <location>
        <begin position="62"/>
        <end position="194"/>
    </location>
</feature>
<keyword evidence="2" id="KW-1185">Reference proteome</keyword>
<dbReference type="OrthoDB" id="1900495at2759"/>
<dbReference type="PANTHER" id="PTHR34272:SF1">
    <property type="entry name" value="EXPRESSED PROTEIN"/>
    <property type="match status" value="1"/>
</dbReference>
<dbReference type="Proteomes" id="UP000515123">
    <property type="component" value="Linkage group 4"/>
</dbReference>
<evidence type="ECO:0000313" key="2">
    <source>
        <dbReference type="Proteomes" id="UP000515123"/>
    </source>
</evidence>
<reference evidence="3" key="2">
    <citation type="submission" date="2025-08" db="UniProtKB">
        <authorList>
            <consortium name="RefSeq"/>
        </authorList>
    </citation>
    <scope>IDENTIFICATION</scope>
    <source>
        <tissue evidence="3">Leaf</tissue>
    </source>
</reference>
<protein>
    <submittedName>
        <fullName evidence="3">Uncharacterized protein LOC109708753</fullName>
    </submittedName>
</protein>
<evidence type="ECO:0000313" key="3">
    <source>
        <dbReference type="RefSeq" id="XP_020086162.1"/>
    </source>
</evidence>
<reference evidence="2" key="1">
    <citation type="journal article" date="2015" name="Nat. Genet.">
        <title>The pineapple genome and the evolution of CAM photosynthesis.</title>
        <authorList>
            <person name="Ming R."/>
            <person name="VanBuren R."/>
            <person name="Wai C.M."/>
            <person name="Tang H."/>
            <person name="Schatz M.C."/>
            <person name="Bowers J.E."/>
            <person name="Lyons E."/>
            <person name="Wang M.L."/>
            <person name="Chen J."/>
            <person name="Biggers E."/>
            <person name="Zhang J."/>
            <person name="Huang L."/>
            <person name="Zhang L."/>
            <person name="Miao W."/>
            <person name="Zhang J."/>
            <person name="Ye Z."/>
            <person name="Miao C."/>
            <person name="Lin Z."/>
            <person name="Wang H."/>
            <person name="Zhou H."/>
            <person name="Yim W.C."/>
            <person name="Priest H.D."/>
            <person name="Zheng C."/>
            <person name="Woodhouse M."/>
            <person name="Edger P.P."/>
            <person name="Guyot R."/>
            <person name="Guo H.B."/>
            <person name="Guo H."/>
            <person name="Zheng G."/>
            <person name="Singh R."/>
            <person name="Sharma A."/>
            <person name="Min X."/>
            <person name="Zheng Y."/>
            <person name="Lee H."/>
            <person name="Gurtowski J."/>
            <person name="Sedlazeck F.J."/>
            <person name="Harkess A."/>
            <person name="McKain M.R."/>
            <person name="Liao Z."/>
            <person name="Fang J."/>
            <person name="Liu J."/>
            <person name="Zhang X."/>
            <person name="Zhang Q."/>
            <person name="Hu W."/>
            <person name="Qin Y."/>
            <person name="Wang K."/>
            <person name="Chen L.Y."/>
            <person name="Shirley N."/>
            <person name="Lin Y.R."/>
            <person name="Liu L.Y."/>
            <person name="Hernandez A.G."/>
            <person name="Wright C.L."/>
            <person name="Bulone V."/>
            <person name="Tuskan G.A."/>
            <person name="Heath K."/>
            <person name="Zee F."/>
            <person name="Moore P.H."/>
            <person name="Sunkar R."/>
            <person name="Leebens-Mack J.H."/>
            <person name="Mockler T."/>
            <person name="Bennetzen J.L."/>
            <person name="Freeling M."/>
            <person name="Sankoff D."/>
            <person name="Paterson A.H."/>
            <person name="Zhu X."/>
            <person name="Yang X."/>
            <person name="Smith J.A."/>
            <person name="Cushman J.C."/>
            <person name="Paull R.E."/>
            <person name="Yu Q."/>
        </authorList>
    </citation>
    <scope>NUCLEOTIDE SEQUENCE [LARGE SCALE GENOMIC DNA]</scope>
    <source>
        <strain evidence="2">cv. F153</strain>
    </source>
</reference>
<organism evidence="2 3">
    <name type="scientific">Ananas comosus</name>
    <name type="common">Pineapple</name>
    <name type="synonym">Ananas ananas</name>
    <dbReference type="NCBI Taxonomy" id="4615"/>
    <lineage>
        <taxon>Eukaryota</taxon>
        <taxon>Viridiplantae</taxon>
        <taxon>Streptophyta</taxon>
        <taxon>Embryophyta</taxon>
        <taxon>Tracheophyta</taxon>
        <taxon>Spermatophyta</taxon>
        <taxon>Magnoliopsida</taxon>
        <taxon>Liliopsida</taxon>
        <taxon>Poales</taxon>
        <taxon>Bromeliaceae</taxon>
        <taxon>Bromelioideae</taxon>
        <taxon>Ananas</taxon>
    </lineage>
</organism>